<evidence type="ECO:0000259" key="10">
    <source>
        <dbReference type="Pfam" id="PF13231"/>
    </source>
</evidence>
<evidence type="ECO:0000313" key="11">
    <source>
        <dbReference type="EMBL" id="ODA30002.1"/>
    </source>
</evidence>
<keyword evidence="6 9" id="KW-1133">Transmembrane helix</keyword>
<feature type="transmembrane region" description="Helical" evidence="9">
    <location>
        <begin position="151"/>
        <end position="182"/>
    </location>
</feature>
<dbReference type="RefSeq" id="WP_068848911.1">
    <property type="nucleotide sequence ID" value="NZ_LYDR01000116.1"/>
</dbReference>
<keyword evidence="2" id="KW-1003">Cell membrane</keyword>
<dbReference type="InterPro" id="IPR038731">
    <property type="entry name" value="RgtA/B/C-like"/>
</dbReference>
<dbReference type="EMBL" id="LYDR01000116">
    <property type="protein sequence ID" value="ODA30002.1"/>
    <property type="molecule type" value="Genomic_DNA"/>
</dbReference>
<keyword evidence="12" id="KW-1185">Reference proteome</keyword>
<feature type="transmembrane region" description="Helical" evidence="9">
    <location>
        <begin position="194"/>
        <end position="215"/>
    </location>
</feature>
<evidence type="ECO:0000256" key="7">
    <source>
        <dbReference type="ARBA" id="ARBA00023136"/>
    </source>
</evidence>
<comment type="subcellular location">
    <subcellularLocation>
        <location evidence="1">Cell membrane</location>
        <topology evidence="1">Multi-pass membrane protein</topology>
    </subcellularLocation>
</comment>
<feature type="transmembrane region" description="Helical" evidence="9">
    <location>
        <begin position="321"/>
        <end position="340"/>
    </location>
</feature>
<feature type="transmembrane region" description="Helical" evidence="9">
    <location>
        <begin position="352"/>
        <end position="373"/>
    </location>
</feature>
<evidence type="ECO:0000256" key="6">
    <source>
        <dbReference type="ARBA" id="ARBA00022989"/>
    </source>
</evidence>
<dbReference type="PANTHER" id="PTHR33908">
    <property type="entry name" value="MANNOSYLTRANSFERASE YKCB-RELATED"/>
    <property type="match status" value="1"/>
</dbReference>
<keyword evidence="4" id="KW-0808">Transferase</keyword>
<keyword evidence="3" id="KW-0328">Glycosyltransferase</keyword>
<dbReference type="Proteomes" id="UP000094828">
    <property type="component" value="Unassembled WGS sequence"/>
</dbReference>
<evidence type="ECO:0000256" key="3">
    <source>
        <dbReference type="ARBA" id="ARBA00022676"/>
    </source>
</evidence>
<dbReference type="AlphaFoldDB" id="A0A1C3E9U0"/>
<dbReference type="InterPro" id="IPR050297">
    <property type="entry name" value="LipidA_mod_glycosyltrf_83"/>
</dbReference>
<evidence type="ECO:0000256" key="1">
    <source>
        <dbReference type="ARBA" id="ARBA00004651"/>
    </source>
</evidence>
<sequence>MFEGKYSRILLAFLLGHLVVWTAIPAMIQPNLPLDCIEMAIWGHEWQLGYYKHPPLPAWIAKAFSSLSDNSEWPIYLASQICTVITMWCVWCVARVITPRPIAALAVVSLELSYYFTLTTPEFNNNIVSRCCWAITISSLFFGVLRQQPRYWMLAGLGLGLGMLSKYDTALLAMAILGFALFTQKGRSCWRTSGPWLLLAISLVVFLPHLIWVAANDFPTFRYFLARSGGSKNWFDHLEHPSKFFIAQLLAIGPSIASCWWWTRRHNQLSAVTLATSNIDPDPHDSTGSHELWIRQYLLLVTLVPCGFVLLLSLITGAKILTMWGAPMWTFAPLTFLVVTRAHHLSWKEQQLWPSFTVVSLIFVAIFTTQRMASPYVLGKGSRVNFPGEQLAQEIDRIWARNHTGSPPIIAGPWWTAGNVAFYLPGQSRVYVDLDPEKSLWLNDQAFLSAGGMIVWEAGEDADDFAAQIKARFPNAQFEPSVIVNWSSSSDIAPLQFHIAMLESQPAELPLSDAFSRAFQGTLDPFERLYPDPDLTPASFAIQQATPTSDLNRPRLLAIDALPDQTASEENWLRNVQLLFDQPVPTDFAGPPSQERPLRQASHLVPETPR</sequence>
<feature type="transmembrane region" description="Helical" evidence="9">
    <location>
        <begin position="73"/>
        <end position="94"/>
    </location>
</feature>
<evidence type="ECO:0000256" key="8">
    <source>
        <dbReference type="SAM" id="MobiDB-lite"/>
    </source>
</evidence>
<dbReference type="OrthoDB" id="9811222at2"/>
<dbReference type="GO" id="GO:0005886">
    <property type="term" value="C:plasma membrane"/>
    <property type="evidence" value="ECO:0007669"/>
    <property type="project" value="UniProtKB-SubCell"/>
</dbReference>
<evidence type="ECO:0000256" key="4">
    <source>
        <dbReference type="ARBA" id="ARBA00022679"/>
    </source>
</evidence>
<name>A0A1C3E9U0_9PLAN</name>
<feature type="transmembrane region" description="Helical" evidence="9">
    <location>
        <begin position="297"/>
        <end position="315"/>
    </location>
</feature>
<protein>
    <recommendedName>
        <fullName evidence="10">Glycosyltransferase RgtA/B/C/D-like domain-containing protein</fullName>
    </recommendedName>
</protein>
<dbReference type="GO" id="GO:0016763">
    <property type="term" value="F:pentosyltransferase activity"/>
    <property type="evidence" value="ECO:0007669"/>
    <property type="project" value="TreeGrafter"/>
</dbReference>
<dbReference type="Pfam" id="PF13231">
    <property type="entry name" value="PMT_2"/>
    <property type="match status" value="1"/>
</dbReference>
<evidence type="ECO:0000256" key="5">
    <source>
        <dbReference type="ARBA" id="ARBA00022692"/>
    </source>
</evidence>
<feature type="transmembrane region" description="Helical" evidence="9">
    <location>
        <begin position="127"/>
        <end position="145"/>
    </location>
</feature>
<keyword evidence="5 9" id="KW-0812">Transmembrane</keyword>
<accession>A0A1C3E9U0</accession>
<dbReference type="STRING" id="1841610.A6X21_06600"/>
<reference evidence="11 12" key="1">
    <citation type="submission" date="2016-05" db="EMBL/GenBank/DDBJ databases">
        <title>Genomic and physiological characterization of Planctopirus sp. isolated from fresh water lake.</title>
        <authorList>
            <person name="Subhash Y."/>
            <person name="Ramana C."/>
        </authorList>
    </citation>
    <scope>NUCLEOTIDE SEQUENCE [LARGE SCALE GENOMIC DNA]</scope>
    <source>
        <strain evidence="11 12">JC280</strain>
    </source>
</reference>
<dbReference type="PANTHER" id="PTHR33908:SF9">
    <property type="entry name" value="BLL5595 PROTEIN"/>
    <property type="match status" value="1"/>
</dbReference>
<comment type="caution">
    <text evidence="11">The sequence shown here is derived from an EMBL/GenBank/DDBJ whole genome shotgun (WGS) entry which is preliminary data.</text>
</comment>
<feature type="transmembrane region" description="Helical" evidence="9">
    <location>
        <begin position="244"/>
        <end position="263"/>
    </location>
</feature>
<dbReference type="GO" id="GO:0009103">
    <property type="term" value="P:lipopolysaccharide biosynthetic process"/>
    <property type="evidence" value="ECO:0007669"/>
    <property type="project" value="UniProtKB-ARBA"/>
</dbReference>
<evidence type="ECO:0000313" key="12">
    <source>
        <dbReference type="Proteomes" id="UP000094828"/>
    </source>
</evidence>
<proteinExistence type="predicted"/>
<keyword evidence="7 9" id="KW-0472">Membrane</keyword>
<feature type="domain" description="Glycosyltransferase RgtA/B/C/D-like" evidence="10">
    <location>
        <begin position="52"/>
        <end position="212"/>
    </location>
</feature>
<evidence type="ECO:0000256" key="9">
    <source>
        <dbReference type="SAM" id="Phobius"/>
    </source>
</evidence>
<organism evidence="11 12">
    <name type="scientific">Planctopirus hydrillae</name>
    <dbReference type="NCBI Taxonomy" id="1841610"/>
    <lineage>
        <taxon>Bacteria</taxon>
        <taxon>Pseudomonadati</taxon>
        <taxon>Planctomycetota</taxon>
        <taxon>Planctomycetia</taxon>
        <taxon>Planctomycetales</taxon>
        <taxon>Planctomycetaceae</taxon>
        <taxon>Planctopirus</taxon>
    </lineage>
</organism>
<feature type="region of interest" description="Disordered" evidence="8">
    <location>
        <begin position="584"/>
        <end position="610"/>
    </location>
</feature>
<evidence type="ECO:0000256" key="2">
    <source>
        <dbReference type="ARBA" id="ARBA00022475"/>
    </source>
</evidence>
<gene>
    <name evidence="11" type="ORF">A6X21_06600</name>
</gene>